<protein>
    <submittedName>
        <fullName evidence="2">Uncharacterized protein</fullName>
    </submittedName>
</protein>
<dbReference type="Proteomes" id="UP000619512">
    <property type="component" value="Unassembled WGS sequence"/>
</dbReference>
<organism evidence="2 5">
    <name type="scientific">Pseudoduganella plicata</name>
    <dbReference type="NCBI Taxonomy" id="321984"/>
    <lineage>
        <taxon>Bacteria</taxon>
        <taxon>Pseudomonadati</taxon>
        <taxon>Pseudomonadota</taxon>
        <taxon>Betaproteobacteria</taxon>
        <taxon>Burkholderiales</taxon>
        <taxon>Oxalobacteraceae</taxon>
        <taxon>Telluria group</taxon>
        <taxon>Pseudoduganella</taxon>
    </lineage>
</organism>
<gene>
    <name evidence="3" type="ORF">E1742_10495</name>
    <name evidence="2" type="ORF">GCM10007388_03700</name>
</gene>
<dbReference type="EMBL" id="CP038026">
    <property type="protein sequence ID" value="QBQ36540.1"/>
    <property type="molecule type" value="Genomic_DNA"/>
</dbReference>
<proteinExistence type="predicted"/>
<keyword evidence="1" id="KW-0732">Signal</keyword>
<reference evidence="3 4" key="2">
    <citation type="submission" date="2019-03" db="EMBL/GenBank/DDBJ databases">
        <title>Draft Genome Sequences of Six Type Strains of the Genus Massilia.</title>
        <authorList>
            <person name="Miess H."/>
            <person name="Frediansyhah A."/>
            <person name="Gross H."/>
        </authorList>
    </citation>
    <scope>NUCLEOTIDE SEQUENCE [LARGE SCALE GENOMIC DNA]</scope>
    <source>
        <strain evidence="3 4">DSM 17505</strain>
    </source>
</reference>
<feature type="signal peptide" evidence="1">
    <location>
        <begin position="1"/>
        <end position="19"/>
    </location>
</feature>
<accession>A0A4P7BE71</accession>
<sequence length="228" mass="25167">MLKSFSLYLLSLTAVTAHAAQLTAQETRWLNAAAPVIAYAKAQQLPVDIIVQPQAGPNDVPLAMGYANGRCKMVLSMRGNPYAETILQNVAENERDVLIEAMAAHELGHCWRIVQGSWHALPAGFTEAGNEHAGDPALVELSKQQRETRREEGFADLVALAWIQRSRPADYGRVHAWIQSVRDAQPHNHGSHDTRAWLKLAPSGHVFSAGRTPFEQVVPLWRTGLLQD</sequence>
<name>A0A4P7BE71_9BURK</name>
<evidence type="ECO:0000313" key="4">
    <source>
        <dbReference type="Proteomes" id="UP000294359"/>
    </source>
</evidence>
<dbReference type="EMBL" id="BMWW01000001">
    <property type="protein sequence ID" value="GGY74518.1"/>
    <property type="molecule type" value="Genomic_DNA"/>
</dbReference>
<evidence type="ECO:0000256" key="1">
    <source>
        <dbReference type="SAM" id="SignalP"/>
    </source>
</evidence>
<dbReference type="AlphaFoldDB" id="A0A4P7BE71"/>
<feature type="chain" id="PRO_5044606724" evidence="1">
    <location>
        <begin position="20"/>
        <end position="228"/>
    </location>
</feature>
<evidence type="ECO:0000313" key="3">
    <source>
        <dbReference type="EMBL" id="QBQ36540.1"/>
    </source>
</evidence>
<keyword evidence="4" id="KW-1185">Reference proteome</keyword>
<dbReference type="OrthoDB" id="9128426at2"/>
<reference evidence="2" key="3">
    <citation type="submission" date="2022-12" db="EMBL/GenBank/DDBJ databases">
        <authorList>
            <person name="Sun Q."/>
            <person name="Kim S."/>
        </authorList>
    </citation>
    <scope>NUCLEOTIDE SEQUENCE</scope>
    <source>
        <strain evidence="2">KCTC 12344</strain>
    </source>
</reference>
<reference evidence="2" key="1">
    <citation type="journal article" date="2014" name="Int. J. Syst. Evol. Microbiol.">
        <title>Complete genome sequence of Corynebacterium casei LMG S-19264T (=DSM 44701T), isolated from a smear-ripened cheese.</title>
        <authorList>
            <consortium name="US DOE Joint Genome Institute (JGI-PGF)"/>
            <person name="Walter F."/>
            <person name="Albersmeier A."/>
            <person name="Kalinowski J."/>
            <person name="Ruckert C."/>
        </authorList>
    </citation>
    <scope>NUCLEOTIDE SEQUENCE</scope>
    <source>
        <strain evidence="2">KCTC 12344</strain>
    </source>
</reference>
<dbReference type="Proteomes" id="UP000294359">
    <property type="component" value="Chromosome"/>
</dbReference>
<evidence type="ECO:0000313" key="5">
    <source>
        <dbReference type="Proteomes" id="UP000619512"/>
    </source>
</evidence>
<evidence type="ECO:0000313" key="2">
    <source>
        <dbReference type="EMBL" id="GGY74518.1"/>
    </source>
</evidence>
<dbReference type="RefSeq" id="WP_134384820.1">
    <property type="nucleotide sequence ID" value="NZ_BMWW01000001.1"/>
</dbReference>